<proteinExistence type="predicted"/>
<keyword evidence="11" id="KW-1185">Reference proteome</keyword>
<dbReference type="Pfam" id="PF00005">
    <property type="entry name" value="ABC_tran"/>
    <property type="match status" value="1"/>
</dbReference>
<dbReference type="STRING" id="883081.HMPREF9698_00668"/>
<evidence type="ECO:0000256" key="6">
    <source>
        <dbReference type="ARBA" id="ARBA00023136"/>
    </source>
</evidence>
<dbReference type="SMART" id="SM00382">
    <property type="entry name" value="AAA"/>
    <property type="match status" value="1"/>
</dbReference>
<keyword evidence="5 7" id="KW-1133">Transmembrane helix</keyword>
<organism evidence="10 11">
    <name type="scientific">Alloiococcus otitis ATCC 51267</name>
    <dbReference type="NCBI Taxonomy" id="883081"/>
    <lineage>
        <taxon>Bacteria</taxon>
        <taxon>Bacillati</taxon>
        <taxon>Bacillota</taxon>
        <taxon>Bacilli</taxon>
        <taxon>Lactobacillales</taxon>
        <taxon>Carnobacteriaceae</taxon>
        <taxon>Alloiococcus</taxon>
    </lineage>
</organism>
<dbReference type="InterPro" id="IPR017871">
    <property type="entry name" value="ABC_transporter-like_CS"/>
</dbReference>
<evidence type="ECO:0000313" key="11">
    <source>
        <dbReference type="Proteomes" id="UP000009875"/>
    </source>
</evidence>
<dbReference type="GO" id="GO:0005886">
    <property type="term" value="C:plasma membrane"/>
    <property type="evidence" value="ECO:0007669"/>
    <property type="project" value="UniProtKB-SubCell"/>
</dbReference>
<dbReference type="PROSITE" id="PS00211">
    <property type="entry name" value="ABC_TRANSPORTER_1"/>
    <property type="match status" value="1"/>
</dbReference>
<evidence type="ECO:0000259" key="9">
    <source>
        <dbReference type="PROSITE" id="PS50929"/>
    </source>
</evidence>
<dbReference type="Proteomes" id="UP000009875">
    <property type="component" value="Unassembled WGS sequence"/>
</dbReference>
<reference evidence="10 11" key="1">
    <citation type="submission" date="2012-09" db="EMBL/GenBank/DDBJ databases">
        <title>The Genome Sequence of Alloiococcus otitis ATCC 51267.</title>
        <authorList>
            <consortium name="The Broad Institute Genome Sequencing Platform"/>
            <person name="Earl A."/>
            <person name="Ward D."/>
            <person name="Feldgarden M."/>
            <person name="Gevers D."/>
            <person name="Huys G."/>
            <person name="Walker B."/>
            <person name="Young S.K."/>
            <person name="Zeng Q."/>
            <person name="Gargeya S."/>
            <person name="Fitzgerald M."/>
            <person name="Haas B."/>
            <person name="Abouelleil A."/>
            <person name="Alvarado L."/>
            <person name="Arachchi H.M."/>
            <person name="Berlin A.M."/>
            <person name="Chapman S.B."/>
            <person name="Goldberg J."/>
            <person name="Griggs A."/>
            <person name="Gujja S."/>
            <person name="Hansen M."/>
            <person name="Howarth C."/>
            <person name="Imamovic A."/>
            <person name="Larimer J."/>
            <person name="McCowen C."/>
            <person name="Montmayeur A."/>
            <person name="Murphy C."/>
            <person name="Neiman D."/>
            <person name="Pearson M."/>
            <person name="Priest M."/>
            <person name="Roberts A."/>
            <person name="Saif S."/>
            <person name="Shea T."/>
            <person name="Sisk P."/>
            <person name="Sykes S."/>
            <person name="Wortman J."/>
            <person name="Nusbaum C."/>
            <person name="Birren B."/>
        </authorList>
    </citation>
    <scope>NUCLEOTIDE SEQUENCE [LARGE SCALE GENOMIC DNA]</scope>
    <source>
        <strain evidence="10 11">ATCC 51267</strain>
    </source>
</reference>
<name>K9EWW0_9LACT</name>
<sequence>MSTYIKAYWKENLLLLFIITVGAGAQILAGILNARALNSLIAFNWTQFFWSMLAIVLMLGLYVLSLLFRIPYEAKVIQLMVTQIRTDITESLQDLTYQEFHQHEASAFISWLNNDITTIESTGFTNLYACITMIIEALFATVSLIFFHWGIVLFAFAISLLTYFLPMLVKKRVQDSTLEMTQEQEKFVGTVTSVLQGFDTLFSYNLVSRIRDRVYQASQDLADKKVDQRKQLTYSAILGASGNLLGQSGILVLTGYLALQQIVTIGSINATEALSNKIFNSVGNITNTILEIKSVTPIFEKFQSLKNTDRPQSQSFEVANNTISLNQLNYTYDQGDQLWDQGVSYDFTQNGKYAILGPSGSGKSTLFNILNGKLTDYQGSLRICGNEIKETRGEDIREEVMYLDQTPYIFEGTILDNISLGETFSEDQVWQALAEAGLTDYVKGLANGLDTPVGEGGRSLSGGQKQRLALARGFIRHKNIVLVDEGTSSLDQEAALNIERNLVTNPQLTVIMITHNLRSEIEAELDGVLDLAQFI</sequence>
<evidence type="ECO:0008006" key="12">
    <source>
        <dbReference type="Google" id="ProtNLM"/>
    </source>
</evidence>
<dbReference type="PANTHER" id="PTHR24221">
    <property type="entry name" value="ATP-BINDING CASSETTE SUB-FAMILY B"/>
    <property type="match status" value="1"/>
</dbReference>
<gene>
    <name evidence="10" type="ORF">HMPREF9698_00668</name>
</gene>
<dbReference type="PANTHER" id="PTHR24221:SF654">
    <property type="entry name" value="ATP-BINDING CASSETTE SUB-FAMILY B MEMBER 6"/>
    <property type="match status" value="1"/>
</dbReference>
<dbReference type="RefSeq" id="WP_003777363.1">
    <property type="nucleotide sequence ID" value="NZ_JH992958.1"/>
</dbReference>
<evidence type="ECO:0000256" key="1">
    <source>
        <dbReference type="ARBA" id="ARBA00004651"/>
    </source>
</evidence>
<feature type="domain" description="ABC transporter" evidence="8">
    <location>
        <begin position="323"/>
        <end position="535"/>
    </location>
</feature>
<dbReference type="SUPFAM" id="SSF90123">
    <property type="entry name" value="ABC transporter transmembrane region"/>
    <property type="match status" value="1"/>
</dbReference>
<dbReference type="Gene3D" id="3.40.50.300">
    <property type="entry name" value="P-loop containing nucleotide triphosphate hydrolases"/>
    <property type="match status" value="1"/>
</dbReference>
<feature type="transmembrane region" description="Helical" evidence="7">
    <location>
        <begin position="127"/>
        <end position="145"/>
    </location>
</feature>
<dbReference type="PROSITE" id="PS50929">
    <property type="entry name" value="ABC_TM1F"/>
    <property type="match status" value="1"/>
</dbReference>
<protein>
    <recommendedName>
        <fullName evidence="12">ABC transporter ATP-binding protein</fullName>
    </recommendedName>
</protein>
<feature type="transmembrane region" description="Helical" evidence="7">
    <location>
        <begin position="48"/>
        <end position="70"/>
    </location>
</feature>
<feature type="domain" description="ABC transmembrane type-1" evidence="9">
    <location>
        <begin position="13"/>
        <end position="294"/>
    </location>
</feature>
<dbReference type="Pfam" id="PF00664">
    <property type="entry name" value="ABC_membrane"/>
    <property type="match status" value="1"/>
</dbReference>
<evidence type="ECO:0000256" key="5">
    <source>
        <dbReference type="ARBA" id="ARBA00022989"/>
    </source>
</evidence>
<dbReference type="GO" id="GO:0140359">
    <property type="term" value="F:ABC-type transporter activity"/>
    <property type="evidence" value="ECO:0007669"/>
    <property type="project" value="InterPro"/>
</dbReference>
<dbReference type="InterPro" id="IPR003439">
    <property type="entry name" value="ABC_transporter-like_ATP-bd"/>
</dbReference>
<keyword evidence="6 7" id="KW-0472">Membrane</keyword>
<evidence type="ECO:0000313" key="10">
    <source>
        <dbReference type="EMBL" id="EKU93720.1"/>
    </source>
</evidence>
<keyword evidence="2 7" id="KW-0812">Transmembrane</keyword>
<dbReference type="SUPFAM" id="SSF52540">
    <property type="entry name" value="P-loop containing nucleoside triphosphate hydrolases"/>
    <property type="match status" value="1"/>
</dbReference>
<evidence type="ECO:0000259" key="8">
    <source>
        <dbReference type="PROSITE" id="PS50893"/>
    </source>
</evidence>
<feature type="transmembrane region" description="Helical" evidence="7">
    <location>
        <begin position="234"/>
        <end position="259"/>
    </location>
</feature>
<evidence type="ECO:0000256" key="2">
    <source>
        <dbReference type="ARBA" id="ARBA00022692"/>
    </source>
</evidence>
<keyword evidence="3" id="KW-0547">Nucleotide-binding</keyword>
<comment type="subcellular location">
    <subcellularLocation>
        <location evidence="1">Cell membrane</location>
        <topology evidence="1">Multi-pass membrane protein</topology>
    </subcellularLocation>
</comment>
<evidence type="ECO:0000256" key="4">
    <source>
        <dbReference type="ARBA" id="ARBA00022840"/>
    </source>
</evidence>
<dbReference type="HOGENOM" id="CLU_000604_84_3_9"/>
<dbReference type="OrthoDB" id="95687at2"/>
<comment type="caution">
    <text evidence="10">The sequence shown here is derived from an EMBL/GenBank/DDBJ whole genome shotgun (WGS) entry which is preliminary data.</text>
</comment>
<evidence type="ECO:0000256" key="3">
    <source>
        <dbReference type="ARBA" id="ARBA00022741"/>
    </source>
</evidence>
<dbReference type="GO" id="GO:0034040">
    <property type="term" value="F:ATPase-coupled lipid transmembrane transporter activity"/>
    <property type="evidence" value="ECO:0007669"/>
    <property type="project" value="TreeGrafter"/>
</dbReference>
<dbReference type="Gene3D" id="1.20.1560.10">
    <property type="entry name" value="ABC transporter type 1, transmembrane domain"/>
    <property type="match status" value="1"/>
</dbReference>
<dbReference type="EMBL" id="AGXA01000016">
    <property type="protein sequence ID" value="EKU93720.1"/>
    <property type="molecule type" value="Genomic_DNA"/>
</dbReference>
<feature type="transmembrane region" description="Helical" evidence="7">
    <location>
        <begin position="12"/>
        <end position="36"/>
    </location>
</feature>
<dbReference type="PROSITE" id="PS50893">
    <property type="entry name" value="ABC_TRANSPORTER_2"/>
    <property type="match status" value="1"/>
</dbReference>
<dbReference type="InterPro" id="IPR003593">
    <property type="entry name" value="AAA+_ATPase"/>
</dbReference>
<dbReference type="CDD" id="cd07346">
    <property type="entry name" value="ABC_6TM_exporters"/>
    <property type="match status" value="1"/>
</dbReference>
<dbReference type="GO" id="GO:0005524">
    <property type="term" value="F:ATP binding"/>
    <property type="evidence" value="ECO:0007669"/>
    <property type="project" value="UniProtKB-KW"/>
</dbReference>
<dbReference type="InterPro" id="IPR011527">
    <property type="entry name" value="ABC1_TM_dom"/>
</dbReference>
<accession>K9EWW0</accession>
<dbReference type="PATRIC" id="fig|883081.3.peg.669"/>
<dbReference type="InterPro" id="IPR027417">
    <property type="entry name" value="P-loop_NTPase"/>
</dbReference>
<feature type="transmembrane region" description="Helical" evidence="7">
    <location>
        <begin position="151"/>
        <end position="169"/>
    </location>
</feature>
<keyword evidence="4" id="KW-0067">ATP-binding</keyword>
<dbReference type="InterPro" id="IPR036640">
    <property type="entry name" value="ABC1_TM_sf"/>
</dbReference>
<dbReference type="GO" id="GO:0016887">
    <property type="term" value="F:ATP hydrolysis activity"/>
    <property type="evidence" value="ECO:0007669"/>
    <property type="project" value="InterPro"/>
</dbReference>
<dbReference type="InterPro" id="IPR039421">
    <property type="entry name" value="Type_1_exporter"/>
</dbReference>
<dbReference type="AlphaFoldDB" id="K9EWW0"/>
<dbReference type="eggNOG" id="COG1132">
    <property type="taxonomic scope" value="Bacteria"/>
</dbReference>
<evidence type="ECO:0000256" key="7">
    <source>
        <dbReference type="SAM" id="Phobius"/>
    </source>
</evidence>